<dbReference type="Pfam" id="PF00397">
    <property type="entry name" value="WW"/>
    <property type="match status" value="1"/>
</dbReference>
<dbReference type="InterPro" id="IPR001202">
    <property type="entry name" value="WW_dom"/>
</dbReference>
<dbReference type="SMART" id="SM00456">
    <property type="entry name" value="WW"/>
    <property type="match status" value="1"/>
</dbReference>
<proteinExistence type="predicted"/>
<feature type="coiled-coil region" evidence="1">
    <location>
        <begin position="415"/>
        <end position="450"/>
    </location>
</feature>
<reference evidence="4" key="1">
    <citation type="journal article" date="2012" name="Proc. Natl. Acad. Sci. U.S.A.">
        <title>Antigenic diversity is generated by distinct evolutionary mechanisms in African trypanosome species.</title>
        <authorList>
            <person name="Jackson A.P."/>
            <person name="Berry A."/>
            <person name="Aslett M."/>
            <person name="Allison H.C."/>
            <person name="Burton P."/>
            <person name="Vavrova-Anderson J."/>
            <person name="Brown R."/>
            <person name="Browne H."/>
            <person name="Corton N."/>
            <person name="Hauser H."/>
            <person name="Gamble J."/>
            <person name="Gilderthorp R."/>
            <person name="Marcello L."/>
            <person name="McQuillan J."/>
            <person name="Otto T.D."/>
            <person name="Quail M.A."/>
            <person name="Sanders M.J."/>
            <person name="van Tonder A."/>
            <person name="Ginger M.L."/>
            <person name="Field M.C."/>
            <person name="Barry J.D."/>
            <person name="Hertz-Fowler C."/>
            <person name="Berriman M."/>
        </authorList>
    </citation>
    <scope>NUCLEOTIDE SEQUENCE</scope>
    <source>
        <strain evidence="4">IL3000</strain>
    </source>
</reference>
<feature type="coiled-coil region" evidence="1">
    <location>
        <begin position="1013"/>
        <end position="1047"/>
    </location>
</feature>
<sequence>MGDIPKEGEIFRGEDGVISVVLPDSCDPNREPTEEELHDYAEFIGIDIRYEKHLLWIAREGLQTPLPPEWKACRTGDEEPYYFNFRTGESSWDHPLDDVFRGKVVAERKKSGGSALNDDNKHCEPKSMMGSTSLTFSSSVSTGSSDGSEESSYAVSDCKDQRHLEYSGRGSSDDFQPGRRNDVRDKEPHSSFASQTAAAMPTHQSSFTETARVDTNATGLGALRPPGCAQRSKVDVNALLESGKGSVPSASLGVGYRGIGGGGKSGPFLGVKSKTTDGVPDMEAIVRRRIDEENGARRRTLRLRQERQLAEERLALDSEIQKLVADNEKQLLMEQERVKEEMLQRKEQNADTEAFQLLKKREHDEVHDQVMKLRVLLQREEVRLKSEALERIAKVKEKIIAGNSEKLKKAKDEMLVKLEKEISMDEETFDKKLEEEKKRVESDTQNAMETLRSDLLEKCTVLEEKLKLCQGEEDGLPDFAAHTFDGDIDIKKVQATSEVAIRKASADAASAVEAVRRECDNELKRLQLEKEKAVRLAEERRAKGAENQRLQMEGSALSRSLEEEDKKLQKALEIKTSAYAEETQKLLSFMMDEINSKRTSLINSTNDNFLDDSGLVSTEDQQRHEQAWRQLDDQHARALDRIRSAHEKMLREKGLFDPRKSADFAERLRVLQRKWLVDHPKPRNGLQEAQAGAGADVVGSVPANGGVLQEKIDAVASAEIEEARRRNQQELQLMENMLEEEQNLTLETYESQKTEEVEANLASYMEKCLMEHRAGETCVADSFGADHSGNEMSGCHGDKPLPEGMISLEEAIRRQNDVRSRMQGRVKLLQDATQRAQEELLQRQQVQLGPKTLSSGQRPPTVPTPATPTTFDDALHTPPFPCSQRQNVSSLATPVLNNTCSTIPSAHTVKSSDKAHMLQYLLLGTPRGVANPPVVKNSYRAMDSGQAGDDGVGNATLFSHGNGDIADRIQGLMLILLKNKDELLTKRARMEQSRAMWLEDMRECRATGDRDRALLLRQVKLSLEEKARQLNREIIELRRTLATLRDYGRKVSQVSHTKAMENVEGGSDFPHASAVNKTHVSSTPTTAAAAGPRQFIGMMDGLLSKAARLERSVIHVPSWNSTKETGKTEARRHHSPSSHRRSGGSRPAGVMHWLKEQELFS</sequence>
<feature type="region of interest" description="Disordered" evidence="2">
    <location>
        <begin position="542"/>
        <end position="561"/>
    </location>
</feature>
<dbReference type="PROSITE" id="PS01159">
    <property type="entry name" value="WW_DOMAIN_1"/>
    <property type="match status" value="1"/>
</dbReference>
<dbReference type="EMBL" id="HE575318">
    <property type="protein sequence ID" value="CCC90524.1"/>
    <property type="molecule type" value="Genomic_DNA"/>
</dbReference>
<evidence type="ECO:0000256" key="1">
    <source>
        <dbReference type="SAM" id="Coils"/>
    </source>
</evidence>
<gene>
    <name evidence="4" type="ORF">TCIL3000_5_2330</name>
</gene>
<dbReference type="Gene3D" id="3.30.1470.10">
    <property type="entry name" value="Photosystem I PsaD, reaction center subunit II"/>
    <property type="match status" value="1"/>
</dbReference>
<protein>
    <recommendedName>
        <fullName evidence="3">WW domain-containing protein</fullName>
    </recommendedName>
</protein>
<feature type="compositionally biased region" description="Polar residues" evidence="2">
    <location>
        <begin position="191"/>
        <end position="208"/>
    </location>
</feature>
<evidence type="ECO:0000259" key="3">
    <source>
        <dbReference type="PROSITE" id="PS50020"/>
    </source>
</evidence>
<keyword evidence="1" id="KW-0175">Coiled coil</keyword>
<feature type="region of interest" description="Disordered" evidence="2">
    <location>
        <begin position="843"/>
        <end position="881"/>
    </location>
</feature>
<dbReference type="VEuPathDB" id="TriTrypDB:TcIL3000_5_2330"/>
<feature type="compositionally biased region" description="Basic residues" evidence="2">
    <location>
        <begin position="1130"/>
        <end position="1143"/>
    </location>
</feature>
<feature type="domain" description="WW" evidence="3">
    <location>
        <begin position="64"/>
        <end position="97"/>
    </location>
</feature>
<dbReference type="PROSITE" id="PS50020">
    <property type="entry name" value="WW_DOMAIN_2"/>
    <property type="match status" value="1"/>
</dbReference>
<dbReference type="InterPro" id="IPR036020">
    <property type="entry name" value="WW_dom_sf"/>
</dbReference>
<name>G0UMW5_TRYCI</name>
<dbReference type="SUPFAM" id="SSF51045">
    <property type="entry name" value="WW domain"/>
    <property type="match status" value="1"/>
</dbReference>
<accession>G0UMW5</accession>
<dbReference type="AlphaFoldDB" id="G0UMW5"/>
<organism evidence="4">
    <name type="scientific">Trypanosoma congolense (strain IL3000)</name>
    <dbReference type="NCBI Taxonomy" id="1068625"/>
    <lineage>
        <taxon>Eukaryota</taxon>
        <taxon>Discoba</taxon>
        <taxon>Euglenozoa</taxon>
        <taxon>Kinetoplastea</taxon>
        <taxon>Metakinetoplastina</taxon>
        <taxon>Trypanosomatida</taxon>
        <taxon>Trypanosomatidae</taxon>
        <taxon>Trypanosoma</taxon>
        <taxon>Nannomonas</taxon>
    </lineage>
</organism>
<feature type="compositionally biased region" description="Basic and acidic residues" evidence="2">
    <location>
        <begin position="176"/>
        <end position="189"/>
    </location>
</feature>
<evidence type="ECO:0000313" key="4">
    <source>
        <dbReference type="EMBL" id="CCC90524.1"/>
    </source>
</evidence>
<dbReference type="PANTHER" id="PTHR21715">
    <property type="entry name" value="RH04127P"/>
    <property type="match status" value="1"/>
</dbReference>
<feature type="compositionally biased region" description="Basic and acidic residues" evidence="2">
    <location>
        <begin position="157"/>
        <end position="166"/>
    </location>
</feature>
<dbReference type="PANTHER" id="PTHR21715:SF3">
    <property type="entry name" value="WW DOMAIN-CONTAINING PROTEIN"/>
    <property type="match status" value="1"/>
</dbReference>
<evidence type="ECO:0000256" key="2">
    <source>
        <dbReference type="SAM" id="MobiDB-lite"/>
    </source>
</evidence>
<feature type="region of interest" description="Disordered" evidence="2">
    <location>
        <begin position="1118"/>
        <end position="1149"/>
    </location>
</feature>
<feature type="region of interest" description="Disordered" evidence="2">
    <location>
        <begin position="108"/>
        <end position="208"/>
    </location>
</feature>
<feature type="coiled-coil region" evidence="1">
    <location>
        <begin position="717"/>
        <end position="747"/>
    </location>
</feature>
<dbReference type="CDD" id="cd00201">
    <property type="entry name" value="WW"/>
    <property type="match status" value="1"/>
</dbReference>
<dbReference type="InterPro" id="IPR053233">
    <property type="entry name" value="ABRA-related"/>
</dbReference>
<feature type="compositionally biased region" description="Low complexity" evidence="2">
    <location>
        <begin position="127"/>
        <end position="152"/>
    </location>
</feature>